<feature type="region of interest" description="Disordered" evidence="1">
    <location>
        <begin position="109"/>
        <end position="139"/>
    </location>
</feature>
<accession>A0A5J9WNI6</accession>
<dbReference type="OrthoDB" id="690234at2759"/>
<dbReference type="Gramene" id="TVU48844">
    <property type="protein sequence ID" value="TVU48844"/>
    <property type="gene ID" value="EJB05_00123"/>
</dbReference>
<evidence type="ECO:0000313" key="3">
    <source>
        <dbReference type="EMBL" id="TVU48844.1"/>
    </source>
</evidence>
<dbReference type="InterPro" id="IPR026960">
    <property type="entry name" value="RVT-Znf"/>
</dbReference>
<evidence type="ECO:0000313" key="4">
    <source>
        <dbReference type="Proteomes" id="UP000324897"/>
    </source>
</evidence>
<feature type="non-terminal residue" evidence="3">
    <location>
        <position position="1"/>
    </location>
</feature>
<proteinExistence type="predicted"/>
<evidence type="ECO:0000256" key="1">
    <source>
        <dbReference type="SAM" id="MobiDB-lite"/>
    </source>
</evidence>
<protein>
    <recommendedName>
        <fullName evidence="2">Reverse transcriptase zinc-binding domain-containing protein</fullName>
    </recommendedName>
</protein>
<gene>
    <name evidence="3" type="ORF">EJB05_00123</name>
</gene>
<dbReference type="EMBL" id="RWGY01000002">
    <property type="protein sequence ID" value="TVU48844.1"/>
    <property type="molecule type" value="Genomic_DNA"/>
</dbReference>
<comment type="caution">
    <text evidence="3">The sequence shown here is derived from an EMBL/GenBank/DDBJ whole genome shotgun (WGS) entry which is preliminary data.</text>
</comment>
<reference evidence="3 4" key="1">
    <citation type="journal article" date="2019" name="Sci. Rep.">
        <title>A high-quality genome of Eragrostis curvula grass provides insights into Poaceae evolution and supports new strategies to enhance forage quality.</title>
        <authorList>
            <person name="Carballo J."/>
            <person name="Santos B.A.C.M."/>
            <person name="Zappacosta D."/>
            <person name="Garbus I."/>
            <person name="Selva J.P."/>
            <person name="Gallo C.A."/>
            <person name="Diaz A."/>
            <person name="Albertini E."/>
            <person name="Caccamo M."/>
            <person name="Echenique V."/>
        </authorList>
    </citation>
    <scope>NUCLEOTIDE SEQUENCE [LARGE SCALE GENOMIC DNA]</scope>
    <source>
        <strain evidence="4">cv. Victoria</strain>
        <tissue evidence="3">Leaf</tissue>
    </source>
</reference>
<feature type="region of interest" description="Disordered" evidence="1">
    <location>
        <begin position="1"/>
        <end position="36"/>
    </location>
</feature>
<sequence length="301" mass="32853">MDRGWAAVHRSTVDRGRARGGGLPESSPPAARVDGEPWDLVAVDEKAMAEPWGVRVVDGVPRSEGAGSLEMAAVAALDRNSRVSREREKEGAGKVDVKLGTIDRHRSEYVGSLDRSKPSSPAKPSEALVATGGQVRPEEPSHMGALLVPQGFEDAYDSRRRVFLWSREETPYRVMPGFGDFLDRRRLSFSLSKKAVGAVLPPTGRVFELLADIVLTDEPYNTIQTKENLLKKHCVDSDLCELCGTQVETASHLIAGCPFAADFWQRIGINLSEEAVSSLRQVQSPVTMPAAHFNAFLLLCC</sequence>
<organism evidence="3 4">
    <name type="scientific">Eragrostis curvula</name>
    <name type="common">weeping love grass</name>
    <dbReference type="NCBI Taxonomy" id="38414"/>
    <lineage>
        <taxon>Eukaryota</taxon>
        <taxon>Viridiplantae</taxon>
        <taxon>Streptophyta</taxon>
        <taxon>Embryophyta</taxon>
        <taxon>Tracheophyta</taxon>
        <taxon>Spermatophyta</taxon>
        <taxon>Magnoliopsida</taxon>
        <taxon>Liliopsida</taxon>
        <taxon>Poales</taxon>
        <taxon>Poaceae</taxon>
        <taxon>PACMAD clade</taxon>
        <taxon>Chloridoideae</taxon>
        <taxon>Eragrostideae</taxon>
        <taxon>Eragrostidinae</taxon>
        <taxon>Eragrostis</taxon>
    </lineage>
</organism>
<feature type="domain" description="Reverse transcriptase zinc-binding" evidence="2">
    <location>
        <begin position="221"/>
        <end position="264"/>
    </location>
</feature>
<keyword evidence="4" id="KW-1185">Reference proteome</keyword>
<name>A0A5J9WNI6_9POAL</name>
<evidence type="ECO:0000259" key="2">
    <source>
        <dbReference type="Pfam" id="PF13966"/>
    </source>
</evidence>
<dbReference type="Proteomes" id="UP000324897">
    <property type="component" value="Chromosome 6"/>
</dbReference>
<dbReference type="AlphaFoldDB" id="A0A5J9WNI6"/>
<dbReference type="Pfam" id="PF13966">
    <property type="entry name" value="zf-RVT"/>
    <property type="match status" value="1"/>
</dbReference>